<dbReference type="Pfam" id="PF19291">
    <property type="entry name" value="TREH_N"/>
    <property type="match status" value="1"/>
</dbReference>
<dbReference type="EMBL" id="CP047423">
    <property type="protein sequence ID" value="QPD05208.1"/>
    <property type="molecule type" value="Genomic_DNA"/>
</dbReference>
<dbReference type="PANTHER" id="PTHR31616">
    <property type="entry name" value="TREHALASE"/>
    <property type="match status" value="1"/>
</dbReference>
<dbReference type="InterPro" id="IPR011613">
    <property type="entry name" value="GH15-like"/>
</dbReference>
<dbReference type="InterPro" id="IPR008928">
    <property type="entry name" value="6-hairpin_glycosidase_sf"/>
</dbReference>
<dbReference type="GO" id="GO:0004553">
    <property type="term" value="F:hydrolase activity, hydrolyzing O-glycosyl compounds"/>
    <property type="evidence" value="ECO:0007669"/>
    <property type="project" value="TreeGrafter"/>
</dbReference>
<dbReference type="SUPFAM" id="SSF48208">
    <property type="entry name" value="Six-hairpin glycosidases"/>
    <property type="match status" value="1"/>
</dbReference>
<protein>
    <submittedName>
        <fullName evidence="3">Glucoamylase</fullName>
    </submittedName>
</protein>
<dbReference type="Gene3D" id="1.50.10.10">
    <property type="match status" value="1"/>
</dbReference>
<accession>A0A7S8J0D0</accession>
<reference evidence="3 4" key="1">
    <citation type="journal article" date="2020" name="ISME J.">
        <title>Enrichment and physiological characterization of a novel comammox Nitrospira indicates ammonium inhibition of complete nitrification.</title>
        <authorList>
            <person name="Sakoula D."/>
            <person name="Koch H."/>
            <person name="Frank J."/>
            <person name="Jetten M.S.M."/>
            <person name="van Kessel M.A.H.J."/>
            <person name="Lucker S."/>
        </authorList>
    </citation>
    <scope>NUCLEOTIDE SEQUENCE [LARGE SCALE GENOMIC DNA]</scope>
    <source>
        <strain evidence="3">Comreactor17</strain>
    </source>
</reference>
<dbReference type="KEGG" id="nkf:Nkreftii_002982"/>
<evidence type="ECO:0000259" key="1">
    <source>
        <dbReference type="Pfam" id="PF00723"/>
    </source>
</evidence>
<gene>
    <name evidence="3" type="ORF">Nkreftii_002982</name>
</gene>
<dbReference type="InterPro" id="IPR045582">
    <property type="entry name" value="Trehalase-like_N"/>
</dbReference>
<dbReference type="GO" id="GO:0005975">
    <property type="term" value="P:carbohydrate metabolic process"/>
    <property type="evidence" value="ECO:0007669"/>
    <property type="project" value="InterPro"/>
</dbReference>
<dbReference type="AlphaFoldDB" id="A0A7S8J0D0"/>
<proteinExistence type="predicted"/>
<evidence type="ECO:0000313" key="3">
    <source>
        <dbReference type="EMBL" id="QPD05208.1"/>
    </source>
</evidence>
<dbReference type="InterPro" id="IPR012341">
    <property type="entry name" value="6hp_glycosidase-like_sf"/>
</dbReference>
<dbReference type="Pfam" id="PF00723">
    <property type="entry name" value="Glyco_hydro_15"/>
    <property type="match status" value="1"/>
</dbReference>
<sequence length="607" mass="68505">MAYKPIGDYGVIGDLHTVALVGKDGSIDWCCFPHFDSPSLFGALLDERRGGRFSIAPPDDGKRQQLYLPETNVLLTRFLHHDGVGELTDFMPIEGDEPGVHPTRHQIIRMVKVVRGKILFRLECQPAFNFGRDEHTVTLRSAGAIFRSASLTIGLVSPVPLITNQETVEAEFTLEEGQQVTFFLVQLESETTESVLDVPQTDETALRETMAYWRKWLSQCRYTGRWREMVQRSALTLKLLTYAPTGAIVAAPTTSLPEAIGGARNWDYRYTWIRDAAFTLYALLRLGFSNEAGRFMQWLEARCHELNHDGSLQVLYGIDGRRITQEDVLTHWEGYQRSSPVRIGNGAASQRQLDMYGALMDAAYLYNKHGSPISYDSWVGLSRLLDYVSANWDQPDEGIWEVRGGQRQFVYSKVMCWVALDRGIRLADKRGFPADRAKWIEVRDCIYRDVMHHGWDQEWQAFVQEYGGHALDASALVLPLVFFLSPTDPRMQSTIERIMASLVSDALVFRYIPEEAAPDGLSGQEGTFTLCSFWLVEALTRAGRLEEARLIFEKILSYANHLGLYAEELSVTGEHLGNFPQAFAHIGLISAAYNLDRALSSPRTVSV</sequence>
<organism evidence="3 4">
    <name type="scientific">Candidatus Nitrospira kreftii</name>
    <dbReference type="NCBI Taxonomy" id="2652173"/>
    <lineage>
        <taxon>Bacteria</taxon>
        <taxon>Pseudomonadati</taxon>
        <taxon>Nitrospirota</taxon>
        <taxon>Nitrospiria</taxon>
        <taxon>Nitrospirales</taxon>
        <taxon>Nitrospiraceae</taxon>
        <taxon>Nitrospira</taxon>
    </lineage>
</organism>
<dbReference type="PANTHER" id="PTHR31616:SF0">
    <property type="entry name" value="GLUCAN 1,4-ALPHA-GLUCOSIDASE"/>
    <property type="match status" value="1"/>
</dbReference>
<evidence type="ECO:0000259" key="2">
    <source>
        <dbReference type="Pfam" id="PF19291"/>
    </source>
</evidence>
<dbReference type="Proteomes" id="UP000593737">
    <property type="component" value="Chromosome"/>
</dbReference>
<feature type="domain" description="Trehalase-like N-terminal" evidence="2">
    <location>
        <begin position="5"/>
        <end position="158"/>
    </location>
</feature>
<name>A0A7S8J0D0_9BACT</name>
<evidence type="ECO:0000313" key="4">
    <source>
        <dbReference type="Proteomes" id="UP000593737"/>
    </source>
</evidence>
<feature type="domain" description="GH15-like" evidence="1">
    <location>
        <begin position="226"/>
        <end position="593"/>
    </location>
</feature>